<proteinExistence type="predicted"/>
<dbReference type="SUPFAM" id="SSF57850">
    <property type="entry name" value="RING/U-box"/>
    <property type="match status" value="1"/>
</dbReference>
<dbReference type="AlphaFoldDB" id="A0AAD5N9I1"/>
<dbReference type="PROSITE" id="PS00518">
    <property type="entry name" value="ZF_RING_1"/>
    <property type="match status" value="1"/>
</dbReference>
<keyword evidence="2 4" id="KW-0863">Zinc-finger</keyword>
<accession>A0AAD5N9I1</accession>
<feature type="domain" description="RING-type" evidence="5">
    <location>
        <begin position="134"/>
        <end position="173"/>
    </location>
</feature>
<dbReference type="PROSITE" id="PS50089">
    <property type="entry name" value="ZF_RING_2"/>
    <property type="match status" value="1"/>
</dbReference>
<evidence type="ECO:0000313" key="6">
    <source>
        <dbReference type="EMBL" id="KAJ1365332.1"/>
    </source>
</evidence>
<evidence type="ECO:0000256" key="3">
    <source>
        <dbReference type="ARBA" id="ARBA00022833"/>
    </source>
</evidence>
<dbReference type="Gene3D" id="3.30.40.10">
    <property type="entry name" value="Zinc/RING finger domain, C3HC4 (zinc finger)"/>
    <property type="match status" value="1"/>
</dbReference>
<evidence type="ECO:0000256" key="1">
    <source>
        <dbReference type="ARBA" id="ARBA00022723"/>
    </source>
</evidence>
<dbReference type="InterPro" id="IPR001841">
    <property type="entry name" value="Znf_RING"/>
</dbReference>
<name>A0AAD5N9I1_PARTN</name>
<dbReference type="InterPro" id="IPR017907">
    <property type="entry name" value="Znf_RING_CS"/>
</dbReference>
<evidence type="ECO:0000259" key="5">
    <source>
        <dbReference type="PROSITE" id="PS50089"/>
    </source>
</evidence>
<dbReference type="GO" id="GO:0008270">
    <property type="term" value="F:zinc ion binding"/>
    <property type="evidence" value="ECO:0007669"/>
    <property type="project" value="UniProtKB-KW"/>
</dbReference>
<gene>
    <name evidence="6" type="ORF">KIN20_025601</name>
</gene>
<reference evidence="6" key="1">
    <citation type="submission" date="2021-06" db="EMBL/GenBank/DDBJ databases">
        <title>Parelaphostrongylus tenuis whole genome reference sequence.</title>
        <authorList>
            <person name="Garwood T.J."/>
            <person name="Larsen P.A."/>
            <person name="Fountain-Jones N.M."/>
            <person name="Garbe J.R."/>
            <person name="Macchietto M.G."/>
            <person name="Kania S.A."/>
            <person name="Gerhold R.W."/>
            <person name="Richards J.E."/>
            <person name="Wolf T.M."/>
        </authorList>
    </citation>
    <scope>NUCLEOTIDE SEQUENCE</scope>
    <source>
        <strain evidence="6">MNPRO001-30</strain>
        <tissue evidence="6">Meninges</tissue>
    </source>
</reference>
<protein>
    <recommendedName>
        <fullName evidence="5">RING-type domain-containing protein</fullName>
    </recommendedName>
</protein>
<dbReference type="Proteomes" id="UP001196413">
    <property type="component" value="Unassembled WGS sequence"/>
</dbReference>
<evidence type="ECO:0000256" key="2">
    <source>
        <dbReference type="ARBA" id="ARBA00022771"/>
    </source>
</evidence>
<keyword evidence="3" id="KW-0862">Zinc</keyword>
<dbReference type="InterPro" id="IPR013083">
    <property type="entry name" value="Znf_RING/FYVE/PHD"/>
</dbReference>
<comment type="caution">
    <text evidence="6">The sequence shown here is derived from an EMBL/GenBank/DDBJ whole genome shotgun (WGS) entry which is preliminary data.</text>
</comment>
<organism evidence="6 7">
    <name type="scientific">Parelaphostrongylus tenuis</name>
    <name type="common">Meningeal worm</name>
    <dbReference type="NCBI Taxonomy" id="148309"/>
    <lineage>
        <taxon>Eukaryota</taxon>
        <taxon>Metazoa</taxon>
        <taxon>Ecdysozoa</taxon>
        <taxon>Nematoda</taxon>
        <taxon>Chromadorea</taxon>
        <taxon>Rhabditida</taxon>
        <taxon>Rhabditina</taxon>
        <taxon>Rhabditomorpha</taxon>
        <taxon>Strongyloidea</taxon>
        <taxon>Metastrongylidae</taxon>
        <taxon>Parelaphostrongylus</taxon>
    </lineage>
</organism>
<sequence>MGNSPSAGMNRALAESNSLRIRRQYDEITWSSFLEMIKELNKKCSRFRNENGEYICFALDKSCTDGVFWKNKARIKCFSVNLEARLVTSNKVLHLHEFLNVYNVHKDAMQSQISSNMCSSRYILDETADNEGLCCVCMENNNEVLLSCLHSFCMVCVAQEMEFRPQFSCPVCKTRIDHPIKESWEVADAPQPLEVVTYLSRLAKN</sequence>
<keyword evidence="7" id="KW-1185">Reference proteome</keyword>
<evidence type="ECO:0000313" key="7">
    <source>
        <dbReference type="Proteomes" id="UP001196413"/>
    </source>
</evidence>
<keyword evidence="1" id="KW-0479">Metal-binding</keyword>
<dbReference type="EMBL" id="JAHQIW010005239">
    <property type="protein sequence ID" value="KAJ1365332.1"/>
    <property type="molecule type" value="Genomic_DNA"/>
</dbReference>
<evidence type="ECO:0000256" key="4">
    <source>
        <dbReference type="PROSITE-ProRule" id="PRU00175"/>
    </source>
</evidence>
<dbReference type="SMART" id="SM00184">
    <property type="entry name" value="RING"/>
    <property type="match status" value="1"/>
</dbReference>